<reference evidence="2 3" key="1">
    <citation type="submission" date="2011-09" db="EMBL/GenBank/DDBJ databases">
        <title>The Genome Sequence of Plasmodium vivax North Korean.</title>
        <authorList>
            <consortium name="The Broad Institute Genome Sequencing Platform"/>
            <consortium name="The Broad Institute Genome Sequencing Center for Infectious Disease"/>
            <person name="Neafsey D."/>
            <person name="Carlton J."/>
            <person name="Barnwell J."/>
            <person name="Collins W."/>
            <person name="Escalante A."/>
            <person name="Mullikin J."/>
            <person name="Saul A."/>
            <person name="Guigo R."/>
            <person name="Camara F."/>
            <person name="Young S.K."/>
            <person name="Zeng Q."/>
            <person name="Gargeya S."/>
            <person name="Fitzgerald M."/>
            <person name="Haas B."/>
            <person name="Abouelleil A."/>
            <person name="Alvarado L."/>
            <person name="Arachchi H.M."/>
            <person name="Berlin A."/>
            <person name="Brown A."/>
            <person name="Chapman S.B."/>
            <person name="Chen Z."/>
            <person name="Dunbar C."/>
            <person name="Freedman E."/>
            <person name="Gearin G."/>
            <person name="Gellesch M."/>
            <person name="Goldberg J."/>
            <person name="Griggs A."/>
            <person name="Gujja S."/>
            <person name="Heiman D."/>
            <person name="Howarth C."/>
            <person name="Larson L."/>
            <person name="Lui A."/>
            <person name="MacDonald P.J.P."/>
            <person name="Montmayeur A."/>
            <person name="Murphy C."/>
            <person name="Neiman D."/>
            <person name="Pearson M."/>
            <person name="Priest M."/>
            <person name="Roberts A."/>
            <person name="Saif S."/>
            <person name="Shea T."/>
            <person name="Shenoy N."/>
            <person name="Sisk P."/>
            <person name="Stolte C."/>
            <person name="Sykes S."/>
            <person name="Wortman J."/>
            <person name="Nusbaum C."/>
            <person name="Birren B."/>
        </authorList>
    </citation>
    <scope>NUCLEOTIDE SEQUENCE [LARGE SCALE GENOMIC DNA]</scope>
    <source>
        <strain evidence="2 3">North Korean</strain>
    </source>
</reference>
<dbReference type="Proteomes" id="UP000053239">
    <property type="component" value="Unassembled WGS sequence"/>
</dbReference>
<sequence length="90" mass="10953">MEKYVNFHIYIFMKMILITLNEFSIIQKIIVAIRNKLLDLTLHVIKIIRYTFKHMSTHIRHFTIIVLYNYLIIIIVKHLKNILLVRIKAF</sequence>
<evidence type="ECO:0000313" key="2">
    <source>
        <dbReference type="EMBL" id="KNA01592.1"/>
    </source>
</evidence>
<accession>A0A0J9U0Y0</accession>
<evidence type="ECO:0000256" key="1">
    <source>
        <dbReference type="SAM" id="Phobius"/>
    </source>
</evidence>
<proteinExistence type="predicted"/>
<organism evidence="2 3">
    <name type="scientific">Plasmodium vivax North Korean</name>
    <dbReference type="NCBI Taxonomy" id="1035514"/>
    <lineage>
        <taxon>Eukaryota</taxon>
        <taxon>Sar</taxon>
        <taxon>Alveolata</taxon>
        <taxon>Apicomplexa</taxon>
        <taxon>Aconoidasida</taxon>
        <taxon>Haemosporida</taxon>
        <taxon>Plasmodiidae</taxon>
        <taxon>Plasmodium</taxon>
        <taxon>Plasmodium (Plasmodium)</taxon>
    </lineage>
</organism>
<dbReference type="EMBL" id="KQ235251">
    <property type="protein sequence ID" value="KNA01592.1"/>
    <property type="molecule type" value="Genomic_DNA"/>
</dbReference>
<gene>
    <name evidence="2" type="ORF">PVNG_06054</name>
</gene>
<keyword evidence="1" id="KW-1133">Transmembrane helix</keyword>
<name>A0A0J9U0Y0_PLAVI</name>
<feature type="transmembrane region" description="Helical" evidence="1">
    <location>
        <begin position="59"/>
        <end position="79"/>
    </location>
</feature>
<feature type="transmembrane region" description="Helical" evidence="1">
    <location>
        <begin position="12"/>
        <end position="33"/>
    </location>
</feature>
<keyword evidence="1" id="KW-0812">Transmembrane</keyword>
<evidence type="ECO:0000313" key="3">
    <source>
        <dbReference type="Proteomes" id="UP000053239"/>
    </source>
</evidence>
<keyword evidence="1" id="KW-0472">Membrane</keyword>
<dbReference type="AlphaFoldDB" id="A0A0J9U0Y0"/>
<protein>
    <submittedName>
        <fullName evidence="2">Uncharacterized protein</fullName>
    </submittedName>
</protein>